<name>A0AA86PNP5_9EUKA</name>
<dbReference type="PANTHER" id="PTHR11991:SF0">
    <property type="entry name" value="TRANSLATIONALLY-CONTROLLED TUMOR PROTEIN"/>
    <property type="match status" value="1"/>
</dbReference>
<organism evidence="3">
    <name type="scientific">Hexamita inflata</name>
    <dbReference type="NCBI Taxonomy" id="28002"/>
    <lineage>
        <taxon>Eukaryota</taxon>
        <taxon>Metamonada</taxon>
        <taxon>Diplomonadida</taxon>
        <taxon>Hexamitidae</taxon>
        <taxon>Hexamitinae</taxon>
        <taxon>Hexamita</taxon>
    </lineage>
</organism>
<protein>
    <submittedName>
        <fullName evidence="3">Translationally controlled tumor protein-like protein</fullName>
    </submittedName>
    <submittedName>
        <fullName evidence="4">Translationally_controlled tumor protein-like protein</fullName>
    </submittedName>
</protein>
<feature type="domain" description="TCTP" evidence="2">
    <location>
        <begin position="3"/>
        <end position="156"/>
    </location>
</feature>
<dbReference type="GO" id="GO:0005737">
    <property type="term" value="C:cytoplasm"/>
    <property type="evidence" value="ECO:0007669"/>
    <property type="project" value="TreeGrafter"/>
</dbReference>
<dbReference type="GO" id="GO:0005509">
    <property type="term" value="F:calcium ion binding"/>
    <property type="evidence" value="ECO:0007669"/>
    <property type="project" value="TreeGrafter"/>
</dbReference>
<dbReference type="Pfam" id="PF00838">
    <property type="entry name" value="TCTP"/>
    <property type="match status" value="1"/>
</dbReference>
<dbReference type="SUPFAM" id="SSF51316">
    <property type="entry name" value="Mss4-like"/>
    <property type="match status" value="1"/>
</dbReference>
<reference evidence="3" key="1">
    <citation type="submission" date="2023-06" db="EMBL/GenBank/DDBJ databases">
        <authorList>
            <person name="Kurt Z."/>
        </authorList>
    </citation>
    <scope>NUCLEOTIDE SEQUENCE</scope>
</reference>
<keyword evidence="7" id="KW-1185">Reference proteome</keyword>
<dbReference type="AlphaFoldDB" id="A0AA86PNP5"/>
<reference evidence="4 7" key="2">
    <citation type="submission" date="2024-07" db="EMBL/GenBank/DDBJ databases">
        <authorList>
            <person name="Akdeniz Z."/>
        </authorList>
    </citation>
    <scope>NUCLEOTIDE SEQUENCE [LARGE SCALE GENOMIC DNA]</scope>
</reference>
<dbReference type="PROSITE" id="PS51797">
    <property type="entry name" value="TCTP_3"/>
    <property type="match status" value="1"/>
</dbReference>
<dbReference type="InterPro" id="IPR011057">
    <property type="entry name" value="Mss4-like_sf"/>
</dbReference>
<dbReference type="EMBL" id="CAXDID020000009">
    <property type="protein sequence ID" value="CAL5978686.1"/>
    <property type="molecule type" value="Genomic_DNA"/>
</dbReference>
<comment type="similarity">
    <text evidence="1">Belongs to the TCTP family.</text>
</comment>
<evidence type="ECO:0000259" key="2">
    <source>
        <dbReference type="PROSITE" id="PS51797"/>
    </source>
</evidence>
<dbReference type="Gene3D" id="2.170.150.10">
    <property type="entry name" value="Metal Binding Protein, Guanine Nucleotide Exchange Factor, Chain A"/>
    <property type="match status" value="1"/>
</dbReference>
<dbReference type="PANTHER" id="PTHR11991">
    <property type="entry name" value="TRANSLATIONALLY CONTROLLED TUMOR PROTEIN-RELATED"/>
    <property type="match status" value="1"/>
</dbReference>
<dbReference type="InterPro" id="IPR011323">
    <property type="entry name" value="Mss4/transl-control_tumour"/>
</dbReference>
<evidence type="ECO:0000313" key="4">
    <source>
        <dbReference type="EMBL" id="CAL5978686.1"/>
    </source>
</evidence>
<gene>
    <name evidence="5" type="ORF">HINF_LOCUS11285</name>
    <name evidence="6" type="ORF">HINF_LOCUS18760</name>
    <name evidence="3" type="ORF">HINF_LOCUS25794</name>
    <name evidence="4" type="ORF">HINF_LOCUS4905</name>
</gene>
<evidence type="ECO:0000313" key="6">
    <source>
        <dbReference type="EMBL" id="CAL6004174.1"/>
    </source>
</evidence>
<proteinExistence type="inferred from homology"/>
<evidence type="ECO:0000313" key="3">
    <source>
        <dbReference type="EMBL" id="CAI9938149.1"/>
    </source>
</evidence>
<dbReference type="EMBL" id="CAXDID020000048">
    <property type="protein sequence ID" value="CAL6004174.1"/>
    <property type="molecule type" value="Genomic_DNA"/>
</dbReference>
<evidence type="ECO:0000313" key="7">
    <source>
        <dbReference type="Proteomes" id="UP001642409"/>
    </source>
</evidence>
<dbReference type="Proteomes" id="UP001642409">
    <property type="component" value="Unassembled WGS sequence"/>
</dbReference>
<comment type="caution">
    <text evidence="3">The sequence shown here is derived from an EMBL/GenBank/DDBJ whole genome shotgun (WGS) entry which is preliminary data.</text>
</comment>
<dbReference type="InterPro" id="IPR034737">
    <property type="entry name" value="TCTP"/>
</dbReference>
<accession>A0AA86PNP5</accession>
<dbReference type="EMBL" id="CATOUU010000654">
    <property type="protein sequence ID" value="CAI9938149.1"/>
    <property type="molecule type" value="Genomic_DNA"/>
</dbReference>
<evidence type="ECO:0000313" key="5">
    <source>
        <dbReference type="EMBL" id="CAL5990323.1"/>
    </source>
</evidence>
<dbReference type="EMBL" id="CAXDID020000025">
    <property type="protein sequence ID" value="CAL5990323.1"/>
    <property type="molecule type" value="Genomic_DNA"/>
</dbReference>
<dbReference type="InterPro" id="IPR018105">
    <property type="entry name" value="Translational_control_tumour_p"/>
</dbReference>
<evidence type="ECO:0000256" key="1">
    <source>
        <dbReference type="PROSITE-ProRule" id="PRU01133"/>
    </source>
</evidence>
<sequence>MPMIILKDIINKHEIASKAYITEEDWLLYKLKGKLIMPDVEDGAEDVEKVIDIPYKQALEEIPDFSKSNFASCMKAVMKAIVKTKKYTEMAPELVEEFKKKTTDWVKSTLENFDNYVFYSHANVEDYTKSFIVLCEWKGEEPWFYLIKDALMEEKV</sequence>